<keyword evidence="3" id="KW-1185">Reference proteome</keyword>
<organism evidence="2 3">
    <name type="scientific">Fictibacillus phosphorivorans</name>
    <dbReference type="NCBI Taxonomy" id="1221500"/>
    <lineage>
        <taxon>Bacteria</taxon>
        <taxon>Bacillati</taxon>
        <taxon>Bacillota</taxon>
        <taxon>Bacilli</taxon>
        <taxon>Bacillales</taxon>
        <taxon>Fictibacillaceae</taxon>
        <taxon>Fictibacillus</taxon>
    </lineage>
</organism>
<sequence>MKIYFWFFLLISTYNFLWIDMSNFRELMNLIITVIGLLGIYGYVYKKEIFRKSFWRIFFMFDLLYTMGFMLLVSKEKYMRIHSNDEFIFASLVVLIFLFVYFRTLYKYAFKETGK</sequence>
<dbReference type="KEGG" id="fpn:ABE65_012475"/>
<reference evidence="2 3" key="1">
    <citation type="submission" date="2016-04" db="EMBL/GenBank/DDBJ databases">
        <title>Complete genome sequence of Fictibacillus phosphorivorans G25-29, a strain toxic to nematodes.</title>
        <authorList>
            <person name="Zheng Z."/>
        </authorList>
    </citation>
    <scope>NUCLEOTIDE SEQUENCE [LARGE SCALE GENOMIC DNA]</scope>
    <source>
        <strain evidence="2 3">G25-29</strain>
    </source>
</reference>
<feature type="transmembrane region" description="Helical" evidence="1">
    <location>
        <begin position="5"/>
        <end position="21"/>
    </location>
</feature>
<keyword evidence="1" id="KW-1133">Transmembrane helix</keyword>
<evidence type="ECO:0000313" key="3">
    <source>
        <dbReference type="Proteomes" id="UP000076623"/>
    </source>
</evidence>
<dbReference type="AlphaFoldDB" id="A0A160INB0"/>
<feature type="transmembrane region" description="Helical" evidence="1">
    <location>
        <begin position="57"/>
        <end position="75"/>
    </location>
</feature>
<proteinExistence type="predicted"/>
<evidence type="ECO:0000256" key="1">
    <source>
        <dbReference type="SAM" id="Phobius"/>
    </source>
</evidence>
<keyword evidence="1" id="KW-0812">Transmembrane</keyword>
<feature type="transmembrane region" description="Helical" evidence="1">
    <location>
        <begin position="27"/>
        <end position="45"/>
    </location>
</feature>
<feature type="transmembrane region" description="Helical" evidence="1">
    <location>
        <begin position="87"/>
        <end position="106"/>
    </location>
</feature>
<accession>A0A160INB0</accession>
<dbReference type="EMBL" id="CP015378">
    <property type="protein sequence ID" value="ANC77567.1"/>
    <property type="molecule type" value="Genomic_DNA"/>
</dbReference>
<dbReference type="Proteomes" id="UP000076623">
    <property type="component" value="Chromosome"/>
</dbReference>
<keyword evidence="1" id="KW-0472">Membrane</keyword>
<evidence type="ECO:0000313" key="2">
    <source>
        <dbReference type="EMBL" id="ANC77567.1"/>
    </source>
</evidence>
<name>A0A160INB0_9BACL</name>
<dbReference type="RefSeq" id="WP_066395365.1">
    <property type="nucleotide sequence ID" value="NZ_CP015378.1"/>
</dbReference>
<protein>
    <submittedName>
        <fullName evidence="2">Uncharacterized protein</fullName>
    </submittedName>
</protein>
<gene>
    <name evidence="2" type="ORF">ABE65_012475</name>
</gene>